<evidence type="ECO:0000259" key="1">
    <source>
        <dbReference type="Pfam" id="PF17765"/>
    </source>
</evidence>
<reference evidence="3" key="1">
    <citation type="journal article" date="2019" name="Int. J. Syst. Evol. Microbiol.">
        <title>The Global Catalogue of Microorganisms (GCM) 10K type strain sequencing project: providing services to taxonomists for standard genome sequencing and annotation.</title>
        <authorList>
            <consortium name="The Broad Institute Genomics Platform"/>
            <consortium name="The Broad Institute Genome Sequencing Center for Infectious Disease"/>
            <person name="Wu L."/>
            <person name="Ma J."/>
        </authorList>
    </citation>
    <scope>NUCLEOTIDE SEQUENCE [LARGE SCALE GENOMIC DNA]</scope>
    <source>
        <strain evidence="3">JCM 9458</strain>
    </source>
</reference>
<name>A0ABP6SSN0_9ACTN</name>
<dbReference type="EMBL" id="BAAAYN010000008">
    <property type="protein sequence ID" value="GAA3384594.1"/>
    <property type="molecule type" value="Genomic_DNA"/>
</dbReference>
<comment type="caution">
    <text evidence="2">The sequence shown here is derived from an EMBL/GenBank/DDBJ whole genome shotgun (WGS) entry which is preliminary data.</text>
</comment>
<sequence length="75" mass="7836">MWAEHSVAQVRGRVYVLHHPVVGELTLHGETLALPDAPSCCGVNLFAAEPGSASERALRELADDENALLAGATSG</sequence>
<organism evidence="2 3">
    <name type="scientific">Cryptosporangium minutisporangium</name>
    <dbReference type="NCBI Taxonomy" id="113569"/>
    <lineage>
        <taxon>Bacteria</taxon>
        <taxon>Bacillati</taxon>
        <taxon>Actinomycetota</taxon>
        <taxon>Actinomycetes</taxon>
        <taxon>Cryptosporangiales</taxon>
        <taxon>Cryptosporangiaceae</taxon>
        <taxon>Cryptosporangium</taxon>
    </lineage>
</organism>
<keyword evidence="3" id="KW-1185">Reference proteome</keyword>
<gene>
    <name evidence="2" type="ORF">GCM10020369_14900</name>
</gene>
<dbReference type="Pfam" id="PF17765">
    <property type="entry name" value="MLTR_LBD"/>
    <property type="match status" value="1"/>
</dbReference>
<dbReference type="InterPro" id="IPR041413">
    <property type="entry name" value="MLTR_LBD"/>
</dbReference>
<evidence type="ECO:0000313" key="3">
    <source>
        <dbReference type="Proteomes" id="UP001501676"/>
    </source>
</evidence>
<dbReference type="RefSeq" id="WP_345727248.1">
    <property type="nucleotide sequence ID" value="NZ_BAAAYN010000008.1"/>
</dbReference>
<evidence type="ECO:0000313" key="2">
    <source>
        <dbReference type="EMBL" id="GAA3384594.1"/>
    </source>
</evidence>
<proteinExistence type="predicted"/>
<dbReference type="Proteomes" id="UP001501676">
    <property type="component" value="Unassembled WGS sequence"/>
</dbReference>
<feature type="domain" description="MmyB-like transcription regulator ligand binding" evidence="1">
    <location>
        <begin position="1"/>
        <end position="61"/>
    </location>
</feature>
<dbReference type="Gene3D" id="3.30.450.180">
    <property type="match status" value="1"/>
</dbReference>
<protein>
    <recommendedName>
        <fullName evidence="1">MmyB-like transcription regulator ligand binding domain-containing protein</fullName>
    </recommendedName>
</protein>
<accession>A0ABP6SSN0</accession>